<name>A0AA90SCA5_9GAMM</name>
<feature type="active site" description="Cysteine persulfide intermediate" evidence="4">
    <location>
        <position position="103"/>
    </location>
</feature>
<dbReference type="SUPFAM" id="SSF69721">
    <property type="entry name" value="DsrC, the gamma subunit of dissimilatory sulfite reductase"/>
    <property type="match status" value="1"/>
</dbReference>
<sequence>MKNMALDQDGYLLNLSHWNPNIAAQLAATESITLTSAHWEIIEALRAYYKLYEHAPSQRPFVKHIANTLGKEKGNSIYLMQLFRGSPAKTVARIAGLPRPSNCF</sequence>
<organism evidence="5 6">
    <name type="scientific">Candidatus Endonucleibacter bathymodioli</name>
    <dbReference type="NCBI Taxonomy" id="539814"/>
    <lineage>
        <taxon>Bacteria</taxon>
        <taxon>Pseudomonadati</taxon>
        <taxon>Pseudomonadota</taxon>
        <taxon>Gammaproteobacteria</taxon>
        <taxon>Oceanospirillales</taxon>
        <taxon>Endozoicomonadaceae</taxon>
        <taxon>Candidatus Endonucleibacter</taxon>
    </lineage>
</organism>
<dbReference type="GO" id="GO:0002143">
    <property type="term" value="P:tRNA wobble position uridine thiolation"/>
    <property type="evidence" value="ECO:0007669"/>
    <property type="project" value="TreeGrafter"/>
</dbReference>
<reference evidence="5 6" key="1">
    <citation type="journal article" date="2023" name="bioRxiv">
        <title>An intranuclear bacterial parasite of deep-sea mussels expresses apoptosis inhibitors acquired from its host.</title>
        <authorList>
            <person name="Gonzalez Porras M.A."/>
            <person name="Assie A."/>
            <person name="Tietjen M."/>
            <person name="Violette M."/>
            <person name="Kleiner M."/>
            <person name="Gruber-Vodicka H."/>
            <person name="Dubilier N."/>
            <person name="Leisch N."/>
        </authorList>
    </citation>
    <scope>NUCLEOTIDE SEQUENCE [LARGE SCALE GENOMIC DNA]</scope>
    <source>
        <strain evidence="5">IAP13</strain>
    </source>
</reference>
<gene>
    <name evidence="5" type="ORF">QS748_00760</name>
</gene>
<accession>A0AA90SCA5</accession>
<dbReference type="PIRSF" id="PIRSF006223">
    <property type="entry name" value="DsrC_TusE"/>
    <property type="match status" value="1"/>
</dbReference>
<keyword evidence="3" id="KW-0808">Transferase</keyword>
<dbReference type="EC" id="2.8.1.-" evidence="3"/>
<dbReference type="PANTHER" id="PTHR37010">
    <property type="entry name" value="SULFURTRANSFERASE TUSE"/>
    <property type="match status" value="1"/>
</dbReference>
<dbReference type="GO" id="GO:0016740">
    <property type="term" value="F:transferase activity"/>
    <property type="evidence" value="ECO:0007669"/>
    <property type="project" value="UniProtKB-KW"/>
</dbReference>
<dbReference type="Gene3D" id="3.30.1420.10">
    <property type="match status" value="1"/>
</dbReference>
<dbReference type="InterPro" id="IPR007453">
    <property type="entry name" value="DsrC/TusE"/>
</dbReference>
<dbReference type="InterPro" id="IPR042072">
    <property type="entry name" value="DsrC-like_C"/>
</dbReference>
<keyword evidence="2" id="KW-0963">Cytoplasm</keyword>
<dbReference type="PANTHER" id="PTHR37010:SF1">
    <property type="entry name" value="SULFURTRANSFERASE TUSE"/>
    <property type="match status" value="1"/>
</dbReference>
<dbReference type="NCBIfam" id="TIGR03342">
    <property type="entry name" value="dsrC_tusE_dsvC"/>
    <property type="match status" value="1"/>
</dbReference>
<dbReference type="EMBL" id="JASXSV010000001">
    <property type="protein sequence ID" value="MDP0587802.1"/>
    <property type="molecule type" value="Genomic_DNA"/>
</dbReference>
<evidence type="ECO:0000313" key="6">
    <source>
        <dbReference type="Proteomes" id="UP001178148"/>
    </source>
</evidence>
<dbReference type="GO" id="GO:0097163">
    <property type="term" value="F:sulfur carrier activity"/>
    <property type="evidence" value="ECO:0007669"/>
    <property type="project" value="TreeGrafter"/>
</dbReference>
<dbReference type="AlphaFoldDB" id="A0AA90SCA5"/>
<dbReference type="Proteomes" id="UP001178148">
    <property type="component" value="Unassembled WGS sequence"/>
</dbReference>
<proteinExistence type="inferred from homology"/>
<comment type="function">
    <text evidence="3">Part of a sulfur-relay system.</text>
</comment>
<dbReference type="InterPro" id="IPR025526">
    <property type="entry name" value="DsrC-like_dom_sf"/>
</dbReference>
<evidence type="ECO:0000256" key="1">
    <source>
        <dbReference type="ARBA" id="ARBA00004496"/>
    </source>
</evidence>
<comment type="caution">
    <text evidence="5">The sequence shown here is derived from an EMBL/GenBank/DDBJ whole genome shotgun (WGS) entry which is preliminary data.</text>
</comment>
<evidence type="ECO:0000256" key="2">
    <source>
        <dbReference type="ARBA" id="ARBA00022490"/>
    </source>
</evidence>
<protein>
    <recommendedName>
        <fullName evidence="3">Sulfurtransferase</fullName>
        <ecNumber evidence="3">2.8.1.-</ecNumber>
    </recommendedName>
</protein>
<comment type="subcellular location">
    <subcellularLocation>
        <location evidence="1">Cytoplasm</location>
    </subcellularLocation>
</comment>
<evidence type="ECO:0000313" key="5">
    <source>
        <dbReference type="EMBL" id="MDP0587802.1"/>
    </source>
</evidence>
<keyword evidence="6" id="KW-1185">Reference proteome</keyword>
<evidence type="ECO:0000256" key="3">
    <source>
        <dbReference type="PIRNR" id="PIRNR006223"/>
    </source>
</evidence>
<dbReference type="GO" id="GO:0005737">
    <property type="term" value="C:cytoplasm"/>
    <property type="evidence" value="ECO:0007669"/>
    <property type="project" value="UniProtKB-SubCell"/>
</dbReference>
<evidence type="ECO:0000256" key="4">
    <source>
        <dbReference type="PIRSR" id="PIRSR006223-50"/>
    </source>
</evidence>
<dbReference type="Pfam" id="PF04358">
    <property type="entry name" value="DsrC"/>
    <property type="match status" value="1"/>
</dbReference>
<comment type="similarity">
    <text evidence="3">Belongs to the dsrC/tusE family.</text>
</comment>
<dbReference type="InterPro" id="IPR043163">
    <property type="entry name" value="DsrC-like_N"/>
</dbReference>
<dbReference type="Gene3D" id="1.10.10.370">
    <property type="entry name" value="DsrC-like protein, C-terminal domain"/>
    <property type="match status" value="1"/>
</dbReference>